<accession>A0A061JAX5</accession>
<evidence type="ECO:0000256" key="1">
    <source>
        <dbReference type="SAM" id="MobiDB-lite"/>
    </source>
</evidence>
<proteinExistence type="predicted"/>
<dbReference type="Proteomes" id="UP000031737">
    <property type="component" value="Unassembled WGS sequence"/>
</dbReference>
<evidence type="ECO:0000313" key="3">
    <source>
        <dbReference type="Proteomes" id="UP000031737"/>
    </source>
</evidence>
<comment type="caution">
    <text evidence="2">The sequence shown here is derived from an EMBL/GenBank/DDBJ whole genome shotgun (WGS) entry which is preliminary data.</text>
</comment>
<dbReference type="EMBL" id="AUPL01000189">
    <property type="protein sequence ID" value="ESL12049.1"/>
    <property type="molecule type" value="Genomic_DNA"/>
</dbReference>
<dbReference type="VEuPathDB" id="TriTrypDB:TRSC58_00189"/>
<dbReference type="OrthoDB" id="248407at2759"/>
<name>A0A061JAX5_TRYRA</name>
<keyword evidence="3" id="KW-1185">Reference proteome</keyword>
<organism evidence="2 3">
    <name type="scientific">Trypanosoma rangeli SC58</name>
    <dbReference type="NCBI Taxonomy" id="429131"/>
    <lineage>
        <taxon>Eukaryota</taxon>
        <taxon>Discoba</taxon>
        <taxon>Euglenozoa</taxon>
        <taxon>Kinetoplastea</taxon>
        <taxon>Metakinetoplastina</taxon>
        <taxon>Trypanosomatida</taxon>
        <taxon>Trypanosomatidae</taxon>
        <taxon>Trypanosoma</taxon>
        <taxon>Herpetosoma</taxon>
    </lineage>
</organism>
<reference evidence="2 3" key="1">
    <citation type="submission" date="2013-07" db="EMBL/GenBank/DDBJ databases">
        <authorList>
            <person name="Stoco P.H."/>
            <person name="Wagner G."/>
            <person name="Gerber A."/>
            <person name="Zaha A."/>
            <person name="Thompson C."/>
            <person name="Bartholomeu D.C."/>
            <person name="Luckemeyer D.D."/>
            <person name="Bahia D."/>
            <person name="Loreto E."/>
            <person name="Prestes E.B."/>
            <person name="Lima F.M."/>
            <person name="Rodrigues-Luiz G."/>
            <person name="Vallejo G.A."/>
            <person name="Filho J.F."/>
            <person name="Monteiro K.M."/>
            <person name="Tyler K.M."/>
            <person name="de Almeida L.G."/>
            <person name="Ortiz M.F."/>
            <person name="Siervo M.A."/>
            <person name="de Moraes M.H."/>
            <person name="Cunha O.L."/>
            <person name="Mendonca-Neto R."/>
            <person name="Silva R."/>
            <person name="Teixeira S.M."/>
            <person name="Murta S.M."/>
            <person name="Sincero T.C."/>
            <person name="Mendes T.A."/>
            <person name="Urmenyi T.P."/>
            <person name="Silva V.G."/>
            <person name="da Rocha W.D."/>
            <person name="Andersson B."/>
            <person name="Romanha A.J."/>
            <person name="Steindel M."/>
            <person name="de Vasconcelos A.T."/>
            <person name="Grisard E.C."/>
        </authorList>
    </citation>
    <scope>NUCLEOTIDE SEQUENCE [LARGE SCALE GENOMIC DNA]</scope>
    <source>
        <strain evidence="2 3">SC58</strain>
    </source>
</reference>
<dbReference type="AlphaFoldDB" id="A0A061JAX5"/>
<protein>
    <submittedName>
        <fullName evidence="2">Uncharacterized protein</fullName>
    </submittedName>
</protein>
<evidence type="ECO:0000313" key="2">
    <source>
        <dbReference type="EMBL" id="ESL12049.1"/>
    </source>
</evidence>
<sequence>MYAAHHRVAPLRRGDVAAGRRCAATPCDSFVPTPMGTGADPHTQRNTQVRCRAVSCHAAAAAGVYSPPAPLQQSRLVAPPTSDRLRSSQMSMYPASTPTTSTAPLTQVQVGDAASLQATLSQASHHHKETASALLSLAQSMQQQEKHLASNSHSLSHLAALVDSQHAQVTALHSLTAEVRTMVAAIRDAAAVLQKAQSVKEPPTPQRNSVCNQPRIRQSAAAAAPSASFGLVLGADSPFMTPCARGEEEEAQGMFEKGGTAYVCHSHRPQFMLQATEGCAAASEFIEDDIFSM</sequence>
<gene>
    <name evidence="2" type="ORF">TRSC58_00189</name>
</gene>
<feature type="region of interest" description="Disordered" evidence="1">
    <location>
        <begin position="79"/>
        <end position="102"/>
    </location>
</feature>